<dbReference type="GO" id="GO:0004650">
    <property type="term" value="F:polygalacturonase activity"/>
    <property type="evidence" value="ECO:0007669"/>
    <property type="project" value="InterPro"/>
</dbReference>
<feature type="chain" id="PRO_5007868568" evidence="1">
    <location>
        <begin position="23"/>
        <end position="781"/>
    </location>
</feature>
<evidence type="ECO:0000256" key="1">
    <source>
        <dbReference type="SAM" id="SignalP"/>
    </source>
</evidence>
<keyword evidence="1" id="KW-0732">Signal</keyword>
<name>A0A165WS43_9AGAM</name>
<dbReference type="InterPro" id="IPR011050">
    <property type="entry name" value="Pectin_lyase_fold/virulence"/>
</dbReference>
<organism evidence="3 4">
    <name type="scientific">Athelia psychrophila</name>
    <dbReference type="NCBI Taxonomy" id="1759441"/>
    <lineage>
        <taxon>Eukaryota</taxon>
        <taxon>Fungi</taxon>
        <taxon>Dikarya</taxon>
        <taxon>Basidiomycota</taxon>
        <taxon>Agaricomycotina</taxon>
        <taxon>Agaricomycetes</taxon>
        <taxon>Agaricomycetidae</taxon>
        <taxon>Atheliales</taxon>
        <taxon>Atheliaceae</taxon>
        <taxon>Athelia</taxon>
    </lineage>
</organism>
<gene>
    <name evidence="3" type="ORF">FIBSPDRAFT_762293</name>
</gene>
<dbReference type="Pfam" id="PF12708">
    <property type="entry name" value="Pect-lyase_RHGA_epim"/>
    <property type="match status" value="2"/>
</dbReference>
<dbReference type="InterPro" id="IPR024535">
    <property type="entry name" value="RHGA/B-epi-like_pectate_lyase"/>
</dbReference>
<dbReference type="SUPFAM" id="SSF51126">
    <property type="entry name" value="Pectin lyase-like"/>
    <property type="match status" value="2"/>
</dbReference>
<proteinExistence type="predicted"/>
<dbReference type="Gene3D" id="2.160.20.10">
    <property type="entry name" value="Single-stranded right-handed beta-helix, Pectin lyase-like"/>
    <property type="match status" value="2"/>
</dbReference>
<feature type="domain" description="Rhamnogalacturonase A/B/Epimerase-like pectate lyase" evidence="2">
    <location>
        <begin position="424"/>
        <end position="535"/>
    </location>
</feature>
<protein>
    <submittedName>
        <fullName evidence="3">Glycoside hydrolase family 55 protein</fullName>
    </submittedName>
</protein>
<dbReference type="EMBL" id="KV417738">
    <property type="protein sequence ID" value="KZP07859.1"/>
    <property type="molecule type" value="Genomic_DNA"/>
</dbReference>
<evidence type="ECO:0000259" key="2">
    <source>
        <dbReference type="Pfam" id="PF12708"/>
    </source>
</evidence>
<sequence length="781" mass="80537">MLFNAFVVALSTVLGSFTVVAGLGSSCSSALGAGTAAAGAPYWLQTITHQGIAPFSPAPSTSEVFRNVKDFGAKGDGVTDDTAAINSAITSGSRCGGGTCSSSTVTPAVIYFPAGTYVVSAPIIAYYSSQLIGDARTPPTLKATAGFSGPAVIDADVYVTGGEWYTNQDNFFRSVRNFVIDITAVTSGGVGLHWQVSQATSLINVVVNMSTASGNTQQGMHMENGSGGFMGDLVFNGGQYGISIGNQQQVDILLFTVRNITVNNAQTAIFAPWNWGWTFQGVTINDCAVGFALANGGTTAQGVQGFESETIVDAVVTNTPIFVQTTAASTSTLSGSIVLSNIKLTNVPIAVGVAGGATVLAGGTTTISSWAQGDIYTGTSGTKKYQQATVTAPKKASSLLNSNGFIVSKSHPQYAAYDVSQIASARTAGAKGDGKTDDTAAIKAFIAKYAGCKILFFDAGVYLVTDTIAIPAGTQVVGEAWSVIMASGSSFNSQTSPKVVIQAGAASSTGVLEISDMIFKTQGPTAGAIILEWNVHDPSGNQAAAGLWDSHIILGAGGTNLESATCPAGSDSSSCMAAFLGIHITAGASAYFEGTWVWLADHDLDGSSGGQLTLFSGRGLLSQSAGPVWLIGTSVEHHTLYQYNLQGAANHWIGFAQTETPYYQPVPALPTPFSLSTTYKDPAYPASNPMAWAMNIASSTGIVIFGGGFYNFYSNYGQTCIMTNTCQNQLVNVDTASGAQFYGVSTIGATYQLGVAQTGVIHSSDGGNGYAETFTYWANVG</sequence>
<keyword evidence="4" id="KW-1185">Reference proteome</keyword>
<keyword evidence="3" id="KW-0378">Hydrolase</keyword>
<dbReference type="STRING" id="436010.A0A165WS43"/>
<evidence type="ECO:0000313" key="3">
    <source>
        <dbReference type="EMBL" id="KZP07859.1"/>
    </source>
</evidence>
<dbReference type="PANTHER" id="PTHR33928">
    <property type="entry name" value="POLYGALACTURONASE QRT3"/>
    <property type="match status" value="1"/>
</dbReference>
<dbReference type="Proteomes" id="UP000076532">
    <property type="component" value="Unassembled WGS sequence"/>
</dbReference>
<dbReference type="InterPro" id="IPR012334">
    <property type="entry name" value="Pectin_lyas_fold"/>
</dbReference>
<accession>A0A165WS43</accession>
<dbReference type="AlphaFoldDB" id="A0A165WS43"/>
<dbReference type="CDD" id="cd23668">
    <property type="entry name" value="GH55_beta13glucanase-like"/>
    <property type="match status" value="1"/>
</dbReference>
<feature type="domain" description="Rhamnogalacturonase A/B/Epimerase-like pectate lyase" evidence="2">
    <location>
        <begin position="65"/>
        <end position="291"/>
    </location>
</feature>
<dbReference type="InterPro" id="IPR039279">
    <property type="entry name" value="QRT3-like"/>
</dbReference>
<evidence type="ECO:0000313" key="4">
    <source>
        <dbReference type="Proteomes" id="UP000076532"/>
    </source>
</evidence>
<feature type="signal peptide" evidence="1">
    <location>
        <begin position="1"/>
        <end position="22"/>
    </location>
</feature>
<dbReference type="OrthoDB" id="1046782at2759"/>
<dbReference type="PANTHER" id="PTHR33928:SF2">
    <property type="entry name" value="PECTATE LYASE SUPERFAMILY PROTEIN DOMAIN-CONTAINING PROTEIN-RELATED"/>
    <property type="match status" value="1"/>
</dbReference>
<reference evidence="3 4" key="1">
    <citation type="journal article" date="2016" name="Mol. Biol. Evol.">
        <title>Comparative Genomics of Early-Diverging Mushroom-Forming Fungi Provides Insights into the Origins of Lignocellulose Decay Capabilities.</title>
        <authorList>
            <person name="Nagy L.G."/>
            <person name="Riley R."/>
            <person name="Tritt A."/>
            <person name="Adam C."/>
            <person name="Daum C."/>
            <person name="Floudas D."/>
            <person name="Sun H."/>
            <person name="Yadav J.S."/>
            <person name="Pangilinan J."/>
            <person name="Larsson K.H."/>
            <person name="Matsuura K."/>
            <person name="Barry K."/>
            <person name="Labutti K."/>
            <person name="Kuo R."/>
            <person name="Ohm R.A."/>
            <person name="Bhattacharya S.S."/>
            <person name="Shirouzu T."/>
            <person name="Yoshinaga Y."/>
            <person name="Martin F.M."/>
            <person name="Grigoriev I.V."/>
            <person name="Hibbett D.S."/>
        </authorList>
    </citation>
    <scope>NUCLEOTIDE SEQUENCE [LARGE SCALE GENOMIC DNA]</scope>
    <source>
        <strain evidence="3 4">CBS 109695</strain>
    </source>
</reference>